<feature type="transmembrane region" description="Helical" evidence="1">
    <location>
        <begin position="36"/>
        <end position="59"/>
    </location>
</feature>
<reference evidence="2 3" key="1">
    <citation type="submission" date="2019-02" db="EMBL/GenBank/DDBJ databases">
        <title>Deep-cultivation of Planctomycetes and their phenomic and genomic characterization uncovers novel biology.</title>
        <authorList>
            <person name="Wiegand S."/>
            <person name="Jogler M."/>
            <person name="Boedeker C."/>
            <person name="Pinto D."/>
            <person name="Vollmers J."/>
            <person name="Rivas-Marin E."/>
            <person name="Kohn T."/>
            <person name="Peeters S.H."/>
            <person name="Heuer A."/>
            <person name="Rast P."/>
            <person name="Oberbeckmann S."/>
            <person name="Bunk B."/>
            <person name="Jeske O."/>
            <person name="Meyerdierks A."/>
            <person name="Storesund J.E."/>
            <person name="Kallscheuer N."/>
            <person name="Luecker S."/>
            <person name="Lage O.M."/>
            <person name="Pohl T."/>
            <person name="Merkel B.J."/>
            <person name="Hornburger P."/>
            <person name="Mueller R.-W."/>
            <person name="Bruemmer F."/>
            <person name="Labrenz M."/>
            <person name="Spormann A.M."/>
            <person name="Op den Camp H."/>
            <person name="Overmann J."/>
            <person name="Amann R."/>
            <person name="Jetten M.S.M."/>
            <person name="Mascher T."/>
            <person name="Medema M.H."/>
            <person name="Devos D.P."/>
            <person name="Kaster A.-K."/>
            <person name="Ovreas L."/>
            <person name="Rohde M."/>
            <person name="Galperin M.Y."/>
            <person name="Jogler C."/>
        </authorList>
    </citation>
    <scope>NUCLEOTIDE SEQUENCE [LARGE SCALE GENOMIC DNA]</scope>
    <source>
        <strain evidence="2 3">Pla133</strain>
    </source>
</reference>
<proteinExistence type="predicted"/>
<evidence type="ECO:0008006" key="4">
    <source>
        <dbReference type="Google" id="ProtNLM"/>
    </source>
</evidence>
<gene>
    <name evidence="2" type="ORF">Pla133_29110</name>
</gene>
<dbReference type="RefSeq" id="WP_145066322.1">
    <property type="nucleotide sequence ID" value="NZ_CP036287.1"/>
</dbReference>
<name>A0A518BLG7_9BACT</name>
<dbReference type="EMBL" id="CP036287">
    <property type="protein sequence ID" value="QDU67822.1"/>
    <property type="molecule type" value="Genomic_DNA"/>
</dbReference>
<keyword evidence="1" id="KW-0472">Membrane</keyword>
<keyword evidence="1" id="KW-0812">Transmembrane</keyword>
<dbReference type="Proteomes" id="UP000316921">
    <property type="component" value="Chromosome"/>
</dbReference>
<dbReference type="AlphaFoldDB" id="A0A518BLG7"/>
<dbReference type="KEGG" id="pbap:Pla133_29110"/>
<accession>A0A518BLG7</accession>
<evidence type="ECO:0000313" key="2">
    <source>
        <dbReference type="EMBL" id="QDU67822.1"/>
    </source>
</evidence>
<sequence length="632" mass="67880">MSTEERFSQSLSIRRAEGLKLLGRGGKGRKRGRRGVAMVAAVITVFSAGALLSVMLTLAHSTNKDANVAHDELRSKFMAEGALEVATKDVQSLVANWNLPTAVKGDWIDIDGTSVPFTMEPSGYFAVQSDESGITDYLIGYQLTAMANVGDSSYRMRRVVNCRATPIFQFAVFYTNDLEVHNGPDMTLGGRVHSNRNMYLSPNGGKLTMDTNYIHAVGSIFRHRKNSVSASNGTVDIREWVSDPWDPTEPEKYTPMMSQSELEAYGFSSISGYDSKFLFGVDGNGDGDFNDIGDMPAFIKGSLTMWDEPDGYSGGSGNTVLTGDHGLGEAVTPGIGSIQLYEQVDPGKGNYKLDAVTGKYVPSAGGDYQPGFFHQNAGLKLLLEPGAGGEPELKAYKGLADVTDDLVDSGVIYLSEIFDARQADGTENPSGMVTVIEVDMGKLNASGYFPSNGLLYAGSYFAGEGTEAGGLKAVNGSEISAPLTIVSQTSIYVEGDYNTVNKTSAAAIGDAVNLLSNSWDDTKTAGSLPKASDTTFNLALITGNQETTGNTYNGGLENLPRFHESWSGKTAKINGSFVNTWTSKFATGAWKYGGDRYTAPNRDWSYDEDFNDIKNLPPFTPMAVTADPVVTW</sequence>
<keyword evidence="1" id="KW-1133">Transmembrane helix</keyword>
<protein>
    <recommendedName>
        <fullName evidence="4">DUF4900 domain-containing protein</fullName>
    </recommendedName>
</protein>
<evidence type="ECO:0000256" key="1">
    <source>
        <dbReference type="SAM" id="Phobius"/>
    </source>
</evidence>
<keyword evidence="3" id="KW-1185">Reference proteome</keyword>
<organism evidence="2 3">
    <name type="scientific">Engelhardtia mirabilis</name>
    <dbReference type="NCBI Taxonomy" id="2528011"/>
    <lineage>
        <taxon>Bacteria</taxon>
        <taxon>Pseudomonadati</taxon>
        <taxon>Planctomycetota</taxon>
        <taxon>Planctomycetia</taxon>
        <taxon>Planctomycetia incertae sedis</taxon>
        <taxon>Engelhardtia</taxon>
    </lineage>
</organism>
<evidence type="ECO:0000313" key="3">
    <source>
        <dbReference type="Proteomes" id="UP000316921"/>
    </source>
</evidence>